<dbReference type="PROSITE" id="PS51257">
    <property type="entry name" value="PROKAR_LIPOPROTEIN"/>
    <property type="match status" value="1"/>
</dbReference>
<dbReference type="Proteomes" id="UP000431269">
    <property type="component" value="Chromosome"/>
</dbReference>
<evidence type="ECO:0000259" key="3">
    <source>
        <dbReference type="Pfam" id="PF14257"/>
    </source>
</evidence>
<feature type="transmembrane region" description="Helical" evidence="2">
    <location>
        <begin position="277"/>
        <end position="310"/>
    </location>
</feature>
<gene>
    <name evidence="4" type="ORF">DSM104635_02225</name>
</gene>
<keyword evidence="2" id="KW-1133">Transmembrane helix</keyword>
<dbReference type="InterPro" id="IPR025645">
    <property type="entry name" value="DUF4349"/>
</dbReference>
<name>A0A6I6MPS7_9CAUL</name>
<evidence type="ECO:0000313" key="5">
    <source>
        <dbReference type="Proteomes" id="UP000431269"/>
    </source>
</evidence>
<feature type="domain" description="DUF4349" evidence="3">
    <location>
        <begin position="94"/>
        <end position="310"/>
    </location>
</feature>
<protein>
    <recommendedName>
        <fullName evidence="3">DUF4349 domain-containing protein</fullName>
    </recommendedName>
</protein>
<evidence type="ECO:0000256" key="1">
    <source>
        <dbReference type="SAM" id="MobiDB-lite"/>
    </source>
</evidence>
<dbReference type="EMBL" id="CP047045">
    <property type="protein sequence ID" value="QGZ95376.1"/>
    <property type="molecule type" value="Genomic_DNA"/>
</dbReference>
<organism evidence="4 5">
    <name type="scientific">Terricaulis silvestris</name>
    <dbReference type="NCBI Taxonomy" id="2686094"/>
    <lineage>
        <taxon>Bacteria</taxon>
        <taxon>Pseudomonadati</taxon>
        <taxon>Pseudomonadota</taxon>
        <taxon>Alphaproteobacteria</taxon>
        <taxon>Caulobacterales</taxon>
        <taxon>Caulobacteraceae</taxon>
        <taxon>Terricaulis</taxon>
    </lineage>
</organism>
<evidence type="ECO:0000256" key="2">
    <source>
        <dbReference type="SAM" id="Phobius"/>
    </source>
</evidence>
<dbReference type="KEGG" id="tsv:DSM104635_02225"/>
<proteinExistence type="predicted"/>
<keyword evidence="5" id="KW-1185">Reference proteome</keyword>
<dbReference type="RefSeq" id="WP_158766240.1">
    <property type="nucleotide sequence ID" value="NZ_CP047045.1"/>
</dbReference>
<keyword evidence="2" id="KW-0472">Membrane</keyword>
<sequence>MRRFVAGLALASLLIACGQPRSVDVSQEEAATGSAAYGGMADMDRAAGEQMAPNAAPAPAAPPPPADGRVDPQGPGQPPPTQGGGTASPILFLAYTFSRGLEIPSERLSGVMDAHVQACQAAGPRVCQLIGSNRTGDPESRMEGYVQLRAEPMWLRTFIAGLEAQADEAGGRIIAENVSSEDLTRQIVDTEARLRAQTALRDRLQELLRSRPGRLADLLEVERELARVQGDIDAVQSALAVMRTRVAMSELSIHYQSAPRPVGSDTFEPLRDAFANFLGIIVGGFAAIIVIIAGLIPFAVVIVPLVWLALRWRKRRGGRFFNRAPKPAETPPPAA</sequence>
<accession>A0A6I6MPS7</accession>
<reference evidence="5" key="1">
    <citation type="submission" date="2019-12" db="EMBL/GenBank/DDBJ databases">
        <title>Complete genome of Terracaulis silvestris 0127_4.</title>
        <authorList>
            <person name="Vieira S."/>
            <person name="Riedel T."/>
            <person name="Sproer C."/>
            <person name="Pascual J."/>
            <person name="Boedeker C."/>
            <person name="Overmann J."/>
        </authorList>
    </citation>
    <scope>NUCLEOTIDE SEQUENCE [LARGE SCALE GENOMIC DNA]</scope>
    <source>
        <strain evidence="5">0127_4</strain>
    </source>
</reference>
<dbReference type="AlphaFoldDB" id="A0A6I6MPS7"/>
<keyword evidence="2" id="KW-0812">Transmembrane</keyword>
<evidence type="ECO:0000313" key="4">
    <source>
        <dbReference type="EMBL" id="QGZ95376.1"/>
    </source>
</evidence>
<feature type="region of interest" description="Disordered" evidence="1">
    <location>
        <begin position="51"/>
        <end position="85"/>
    </location>
</feature>
<dbReference type="Pfam" id="PF14257">
    <property type="entry name" value="DUF4349"/>
    <property type="match status" value="1"/>
</dbReference>